<feature type="transmembrane region" description="Helical" evidence="1">
    <location>
        <begin position="25"/>
        <end position="42"/>
    </location>
</feature>
<keyword evidence="1" id="KW-0472">Membrane</keyword>
<feature type="transmembrane region" description="Helical" evidence="1">
    <location>
        <begin position="48"/>
        <end position="67"/>
    </location>
</feature>
<evidence type="ECO:0000313" key="2">
    <source>
        <dbReference type="EMBL" id="TQL42579.1"/>
    </source>
</evidence>
<sequence length="72" mass="7564">MTTPKPLRRDRSRRGSVFTLKRRRWLYGVAAALVPVATVYGLTTDAQAAALLALAGALLGVTGLALANPTAD</sequence>
<protein>
    <submittedName>
        <fullName evidence="2">Uncharacterized protein</fullName>
    </submittedName>
</protein>
<name>A0A542Y3D1_9MICO</name>
<organism evidence="2 3">
    <name type="scientific">Leucobacter komagatae</name>
    <dbReference type="NCBI Taxonomy" id="55969"/>
    <lineage>
        <taxon>Bacteria</taxon>
        <taxon>Bacillati</taxon>
        <taxon>Actinomycetota</taxon>
        <taxon>Actinomycetes</taxon>
        <taxon>Micrococcales</taxon>
        <taxon>Microbacteriaceae</taxon>
        <taxon>Leucobacter</taxon>
    </lineage>
</organism>
<evidence type="ECO:0000313" key="3">
    <source>
        <dbReference type="Proteomes" id="UP000319094"/>
    </source>
</evidence>
<accession>A0A542Y3D1</accession>
<reference evidence="2 3" key="1">
    <citation type="submission" date="2019-06" db="EMBL/GenBank/DDBJ databases">
        <title>Sequencing the genomes of 1000 actinobacteria strains.</title>
        <authorList>
            <person name="Klenk H.-P."/>
        </authorList>
    </citation>
    <scope>NUCLEOTIDE SEQUENCE [LARGE SCALE GENOMIC DNA]</scope>
    <source>
        <strain evidence="2 3">DSM 8803</strain>
    </source>
</reference>
<gene>
    <name evidence="2" type="ORF">FB468_0581</name>
</gene>
<evidence type="ECO:0000256" key="1">
    <source>
        <dbReference type="SAM" id="Phobius"/>
    </source>
</evidence>
<dbReference type="RefSeq" id="WP_141886019.1">
    <property type="nucleotide sequence ID" value="NZ_BAAAUY010000022.1"/>
</dbReference>
<comment type="caution">
    <text evidence="2">The sequence shown here is derived from an EMBL/GenBank/DDBJ whole genome shotgun (WGS) entry which is preliminary data.</text>
</comment>
<keyword evidence="3" id="KW-1185">Reference proteome</keyword>
<keyword evidence="1" id="KW-1133">Transmembrane helix</keyword>
<dbReference type="Proteomes" id="UP000319094">
    <property type="component" value="Unassembled WGS sequence"/>
</dbReference>
<dbReference type="Pfam" id="PF23809">
    <property type="entry name" value="Phage_holin_9"/>
    <property type="match status" value="1"/>
</dbReference>
<dbReference type="PROSITE" id="PS51318">
    <property type="entry name" value="TAT"/>
    <property type="match status" value="1"/>
</dbReference>
<dbReference type="AlphaFoldDB" id="A0A542Y3D1"/>
<keyword evidence="1" id="KW-0812">Transmembrane</keyword>
<dbReference type="InterPro" id="IPR006311">
    <property type="entry name" value="TAT_signal"/>
</dbReference>
<proteinExistence type="predicted"/>
<dbReference type="EMBL" id="VFON01000001">
    <property type="protein sequence ID" value="TQL42579.1"/>
    <property type="molecule type" value="Genomic_DNA"/>
</dbReference>
<dbReference type="InterPro" id="IPR056390">
    <property type="entry name" value="Holin_phage"/>
</dbReference>